<evidence type="ECO:0000256" key="1">
    <source>
        <dbReference type="SAM" id="Phobius"/>
    </source>
</evidence>
<comment type="caution">
    <text evidence="2">The sequence shown here is derived from an EMBL/GenBank/DDBJ whole genome shotgun (WGS) entry which is preliminary data.</text>
</comment>
<sequence>MAEGRKQSEQRLSILVPGVGSSYGNGWRQLWKYFLELFLIGIIGFVIGIPSGMSGWSKGAEVPFLGLFGAVYTILLVWPVNYGVSFSYLKAARGDRLEIKNMFEAFQSYWNAVLAALLVTVIVIIGFILLIVPGIIFACKLAFTPYLVVDRKMEVIEAVKTSWNMTNGHAGKVFLIGLLAVPICIAGLICFGIGIILSIMWISMAFASLYYAVSLSNEASAQEGEPVT</sequence>
<dbReference type="PANTHER" id="PTHR40076:SF1">
    <property type="entry name" value="MEMBRANE PROTEIN"/>
    <property type="match status" value="1"/>
</dbReference>
<dbReference type="AlphaFoldDB" id="A0A0F9NMR9"/>
<name>A0A0F9NMR9_9ZZZZ</name>
<feature type="transmembrane region" description="Helical" evidence="1">
    <location>
        <begin position="173"/>
        <end position="202"/>
    </location>
</feature>
<protein>
    <recommendedName>
        <fullName evidence="3">Glycerophosphoryl diester phosphodiesterase membrane domain-containing protein</fullName>
    </recommendedName>
</protein>
<proteinExistence type="predicted"/>
<dbReference type="EMBL" id="LAZR01003210">
    <property type="protein sequence ID" value="KKN20765.1"/>
    <property type="molecule type" value="Genomic_DNA"/>
</dbReference>
<organism evidence="2">
    <name type="scientific">marine sediment metagenome</name>
    <dbReference type="NCBI Taxonomy" id="412755"/>
    <lineage>
        <taxon>unclassified sequences</taxon>
        <taxon>metagenomes</taxon>
        <taxon>ecological metagenomes</taxon>
    </lineage>
</organism>
<feature type="transmembrane region" description="Helical" evidence="1">
    <location>
        <begin position="65"/>
        <end position="89"/>
    </location>
</feature>
<keyword evidence="1" id="KW-0812">Transmembrane</keyword>
<dbReference type="Pfam" id="PF06790">
    <property type="entry name" value="UPF0259"/>
    <property type="match status" value="1"/>
</dbReference>
<keyword evidence="1" id="KW-0472">Membrane</keyword>
<evidence type="ECO:0008006" key="3">
    <source>
        <dbReference type="Google" id="ProtNLM"/>
    </source>
</evidence>
<gene>
    <name evidence="2" type="ORF">LCGC14_0932150</name>
</gene>
<feature type="transmembrane region" description="Helical" evidence="1">
    <location>
        <begin position="110"/>
        <end position="143"/>
    </location>
</feature>
<accession>A0A0F9NMR9</accession>
<feature type="transmembrane region" description="Helical" evidence="1">
    <location>
        <begin position="33"/>
        <end position="53"/>
    </location>
</feature>
<evidence type="ECO:0000313" key="2">
    <source>
        <dbReference type="EMBL" id="KKN20765.1"/>
    </source>
</evidence>
<dbReference type="InterPro" id="IPR010380">
    <property type="entry name" value="DUF975"/>
</dbReference>
<dbReference type="PANTHER" id="PTHR40076">
    <property type="entry name" value="MEMBRANE PROTEIN-RELATED"/>
    <property type="match status" value="1"/>
</dbReference>
<keyword evidence="1" id="KW-1133">Transmembrane helix</keyword>
<reference evidence="2" key="1">
    <citation type="journal article" date="2015" name="Nature">
        <title>Complex archaea that bridge the gap between prokaryotes and eukaryotes.</title>
        <authorList>
            <person name="Spang A."/>
            <person name="Saw J.H."/>
            <person name="Jorgensen S.L."/>
            <person name="Zaremba-Niedzwiedzka K."/>
            <person name="Martijn J."/>
            <person name="Lind A.E."/>
            <person name="van Eijk R."/>
            <person name="Schleper C."/>
            <person name="Guy L."/>
            <person name="Ettema T.J."/>
        </authorList>
    </citation>
    <scope>NUCLEOTIDE SEQUENCE</scope>
</reference>